<keyword evidence="5" id="KW-0411">Iron-sulfur</keyword>
<dbReference type="PROSITE" id="PS51379">
    <property type="entry name" value="4FE4S_FER_2"/>
    <property type="match status" value="1"/>
</dbReference>
<dbReference type="SUPFAM" id="SSF46548">
    <property type="entry name" value="alpha-helical ferredoxin"/>
    <property type="match status" value="1"/>
</dbReference>
<dbReference type="Proteomes" id="UP001232750">
    <property type="component" value="Unassembled WGS sequence"/>
</dbReference>
<evidence type="ECO:0000256" key="3">
    <source>
        <dbReference type="ARBA" id="ARBA00023002"/>
    </source>
</evidence>
<sequence length="449" mass="49797">METGENNNLNMLPPERLTPDELAQIAQLDSRVLNMLAEWANKRLTCVHCKRCTLRCEVLKEPSLDIGLVEEGFARIVALPPEEQPDAVLQLTQEHPEIYYALRRCCFCGYCTATCQTHMLAPERMREWRGLFLQAGLMPPEDSTLVMVDNEWNIFSAYRAIYGIGYPEFVSLAAAAEHGPGLVDTLFFPGCSLVSYAPGLTRTVGNWLSAAGVSWALSDDCCGSPLMSAGMFDRAAGLRQRILDQMRAAGITRMLTVCPGCSDEFRELMGDEIDIVPLPEFMLQKLRETAHSEGTAPALAPLDLASVTFFDSCHDRFDGRHGASIRRLVKRTLPETDRRELDHHRKGTLCCGAGGAVAGFDPDITNRRVWRIIDEARATGADTLITACPTCTYTVAQACLGADPERGIGNRHYLEVLFGETIDWSVVFGQLNDMWTGEYGPWLNQTFFG</sequence>
<name>A0ABT7DKF2_9ACTN</name>
<evidence type="ECO:0000313" key="8">
    <source>
        <dbReference type="Proteomes" id="UP001232750"/>
    </source>
</evidence>
<evidence type="ECO:0000256" key="1">
    <source>
        <dbReference type="ARBA" id="ARBA00022485"/>
    </source>
</evidence>
<gene>
    <name evidence="7" type="ORF">QNJ86_04300</name>
</gene>
<proteinExistence type="predicted"/>
<dbReference type="InterPro" id="IPR017896">
    <property type="entry name" value="4Fe4S_Fe-S-bd"/>
</dbReference>
<dbReference type="PANTHER" id="PTHR43255:SF1">
    <property type="entry name" value="IRON-SULFUR-BINDING OXIDOREDUCTASE FADF-RELATED"/>
    <property type="match status" value="1"/>
</dbReference>
<comment type="caution">
    <text evidence="7">The sequence shown here is derived from an EMBL/GenBank/DDBJ whole genome shotgun (WGS) entry which is preliminary data.</text>
</comment>
<dbReference type="Pfam" id="PF02754">
    <property type="entry name" value="CCG"/>
    <property type="match status" value="2"/>
</dbReference>
<keyword evidence="3" id="KW-0560">Oxidoreductase</keyword>
<feature type="domain" description="4Fe-4S ferredoxin-type" evidence="6">
    <location>
        <begin position="94"/>
        <end position="125"/>
    </location>
</feature>
<accession>A0ABT7DKF2</accession>
<keyword evidence="8" id="KW-1185">Reference proteome</keyword>
<organism evidence="7 8">
    <name type="scientific">Gordonibacter faecis</name>
    <dbReference type="NCBI Taxonomy" id="3047475"/>
    <lineage>
        <taxon>Bacteria</taxon>
        <taxon>Bacillati</taxon>
        <taxon>Actinomycetota</taxon>
        <taxon>Coriobacteriia</taxon>
        <taxon>Eggerthellales</taxon>
        <taxon>Eggerthellaceae</taxon>
        <taxon>Gordonibacter</taxon>
    </lineage>
</organism>
<evidence type="ECO:0000256" key="5">
    <source>
        <dbReference type="ARBA" id="ARBA00023014"/>
    </source>
</evidence>
<evidence type="ECO:0000256" key="2">
    <source>
        <dbReference type="ARBA" id="ARBA00022723"/>
    </source>
</evidence>
<reference evidence="7 8" key="1">
    <citation type="submission" date="2023-05" db="EMBL/GenBank/DDBJ databases">
        <title>Gordonibacter KGMB12511T sp. nov., isolated from faeces of healthy Korean.</title>
        <authorList>
            <person name="Kim H.S."/>
            <person name="Kim J.-S."/>
            <person name="Suh M.K."/>
            <person name="Eom M.K."/>
            <person name="Do H.E."/>
            <person name="Lee J.-S."/>
        </authorList>
    </citation>
    <scope>NUCLEOTIDE SEQUENCE [LARGE SCALE GENOMIC DNA]</scope>
    <source>
        <strain evidence="7 8">KGMB12511</strain>
    </source>
</reference>
<dbReference type="InterPro" id="IPR004017">
    <property type="entry name" value="Cys_rich_dom"/>
</dbReference>
<evidence type="ECO:0000313" key="7">
    <source>
        <dbReference type="EMBL" id="MDJ1650010.1"/>
    </source>
</evidence>
<dbReference type="InterPro" id="IPR051460">
    <property type="entry name" value="HdrC_iron-sulfur_subunit"/>
</dbReference>
<dbReference type="RefSeq" id="WP_283831355.1">
    <property type="nucleotide sequence ID" value="NZ_JASJEU010000007.1"/>
</dbReference>
<dbReference type="EMBL" id="JASJEU010000007">
    <property type="protein sequence ID" value="MDJ1650010.1"/>
    <property type="molecule type" value="Genomic_DNA"/>
</dbReference>
<evidence type="ECO:0000256" key="4">
    <source>
        <dbReference type="ARBA" id="ARBA00023004"/>
    </source>
</evidence>
<dbReference type="PANTHER" id="PTHR43255">
    <property type="entry name" value="IRON-SULFUR-BINDING OXIDOREDUCTASE FADF-RELATED-RELATED"/>
    <property type="match status" value="1"/>
</dbReference>
<protein>
    <submittedName>
        <fullName evidence="7">(Fe-S)-binding protein</fullName>
    </submittedName>
</protein>
<keyword evidence="2" id="KW-0479">Metal-binding</keyword>
<keyword evidence="4" id="KW-0408">Iron</keyword>
<keyword evidence="1" id="KW-0004">4Fe-4S</keyword>
<evidence type="ECO:0000259" key="6">
    <source>
        <dbReference type="PROSITE" id="PS51379"/>
    </source>
</evidence>